<feature type="region of interest" description="Disordered" evidence="1">
    <location>
        <begin position="24"/>
        <end position="65"/>
    </location>
</feature>
<dbReference type="AlphaFoldDB" id="A0A8C1K8D8"/>
<dbReference type="InterPro" id="IPR029222">
    <property type="entry name" value="VCF1/2-like"/>
</dbReference>
<name>A0A8C1K8D8_CYPCA</name>
<sequence length="93" mass="10251">RVRLKENFLKGLNVRKIQLNSWISSPDHTAGSSSSSHCGVDVIGPHGGPGPCSPHSASKQSDPMDLLSYQHINRVLREAHFQSLQSRAQSKHR</sequence>
<dbReference type="Proteomes" id="UP000694427">
    <property type="component" value="Unplaced"/>
</dbReference>
<dbReference type="Ensembl" id="ENSCCRT00010046853.1">
    <property type="protein sequence ID" value="ENSCCRP00010042742.1"/>
    <property type="gene ID" value="ENSCCRG00010018158.1"/>
</dbReference>
<evidence type="ECO:0000256" key="1">
    <source>
        <dbReference type="SAM" id="MobiDB-lite"/>
    </source>
</evidence>
<proteinExistence type="predicted"/>
<accession>A0A8C1K8D8</accession>
<dbReference type="PANTHER" id="PTHR34763:SF1">
    <property type="entry name" value="PROTEIN FAM104A"/>
    <property type="match status" value="1"/>
</dbReference>
<evidence type="ECO:0000313" key="3">
    <source>
        <dbReference type="Proteomes" id="UP000694427"/>
    </source>
</evidence>
<reference evidence="2" key="2">
    <citation type="submission" date="2025-09" db="UniProtKB">
        <authorList>
            <consortium name="Ensembl"/>
        </authorList>
    </citation>
    <scope>IDENTIFICATION</scope>
</reference>
<evidence type="ECO:0000313" key="2">
    <source>
        <dbReference type="Ensembl" id="ENSCCRP00010042742.1"/>
    </source>
</evidence>
<feature type="compositionally biased region" description="Polar residues" evidence="1">
    <location>
        <begin position="24"/>
        <end position="37"/>
    </location>
</feature>
<dbReference type="PANTHER" id="PTHR34763">
    <property type="entry name" value="PROTEIN FAM104A"/>
    <property type="match status" value="1"/>
</dbReference>
<dbReference type="Pfam" id="PF15434">
    <property type="entry name" value="FAM104"/>
    <property type="match status" value="1"/>
</dbReference>
<reference evidence="2" key="1">
    <citation type="submission" date="2025-08" db="UniProtKB">
        <authorList>
            <consortium name="Ensembl"/>
        </authorList>
    </citation>
    <scope>IDENTIFICATION</scope>
</reference>
<organism evidence="2 3">
    <name type="scientific">Cyprinus carpio</name>
    <name type="common">Common carp</name>
    <dbReference type="NCBI Taxonomy" id="7962"/>
    <lineage>
        <taxon>Eukaryota</taxon>
        <taxon>Metazoa</taxon>
        <taxon>Chordata</taxon>
        <taxon>Craniata</taxon>
        <taxon>Vertebrata</taxon>
        <taxon>Euteleostomi</taxon>
        <taxon>Actinopterygii</taxon>
        <taxon>Neopterygii</taxon>
        <taxon>Teleostei</taxon>
        <taxon>Ostariophysi</taxon>
        <taxon>Cypriniformes</taxon>
        <taxon>Cyprinidae</taxon>
        <taxon>Cyprininae</taxon>
        <taxon>Cyprinus</taxon>
    </lineage>
</organism>
<keyword evidence="3" id="KW-1185">Reference proteome</keyword>
<protein>
    <submittedName>
        <fullName evidence="2">Uncharacterized protein</fullName>
    </submittedName>
</protein>